<dbReference type="GeneID" id="66869718"/>
<dbReference type="InterPro" id="IPR047793">
    <property type="entry name" value="LiaF_C"/>
</dbReference>
<feature type="domain" description="LiaF transmembrane" evidence="3">
    <location>
        <begin position="8"/>
        <end position="113"/>
    </location>
</feature>
<dbReference type="PIRSF" id="PIRSF031509">
    <property type="entry name" value="Cell_wall_LiaF/YvqF"/>
    <property type="match status" value="1"/>
</dbReference>
<dbReference type="AlphaFoldDB" id="A0A0L0QTX9"/>
<comment type="caution">
    <text evidence="4">The sequence shown here is derived from an EMBL/GenBank/DDBJ whole genome shotgun (WGS) entry which is preliminary data.</text>
</comment>
<name>A0A0L0QTX9_VIRPA</name>
<dbReference type="RefSeq" id="WP_050350260.1">
    <property type="nucleotide sequence ID" value="NZ_BOSN01000005.1"/>
</dbReference>
<keyword evidence="1" id="KW-0812">Transmembrane</keyword>
<feature type="transmembrane region" description="Helical" evidence="1">
    <location>
        <begin position="60"/>
        <end position="78"/>
    </location>
</feature>
<feature type="transmembrane region" description="Helical" evidence="1">
    <location>
        <begin position="7"/>
        <end position="29"/>
    </location>
</feature>
<proteinExistence type="predicted"/>
<dbReference type="OrthoDB" id="1953204at2"/>
<keyword evidence="1" id="KW-0472">Membrane</keyword>
<dbReference type="InterPro" id="IPR016975">
    <property type="entry name" value="Cell_wall_LiaF"/>
</dbReference>
<protein>
    <recommendedName>
        <fullName evidence="6">Cell wall-active antibiotics response LiaF-like C-terminal domain-containing protein</fullName>
    </recommendedName>
</protein>
<keyword evidence="1" id="KW-1133">Transmembrane helix</keyword>
<dbReference type="Pfam" id="PF09922">
    <property type="entry name" value="LiaF-like_C"/>
    <property type="match status" value="1"/>
</dbReference>
<dbReference type="EMBL" id="LGTO01000004">
    <property type="protein sequence ID" value="KNE21977.1"/>
    <property type="molecule type" value="Genomic_DNA"/>
</dbReference>
<dbReference type="GO" id="GO:0016020">
    <property type="term" value="C:membrane"/>
    <property type="evidence" value="ECO:0007669"/>
    <property type="project" value="InterPro"/>
</dbReference>
<dbReference type="InterPro" id="IPR024425">
    <property type="entry name" value="LiaF-like_C"/>
</dbReference>
<dbReference type="NCBIfam" id="NF040535">
    <property type="entry name" value="LiaF_C_term"/>
    <property type="match status" value="1"/>
</dbReference>
<sequence>MKDLIRLFIAVSIIGIGVILVLFNLGVIAFDAYEIWVYLYPVFFVLVGGKWLIQYMRKKGGSWVAGSFLLLFGLLLLLDRFEVLSFGFFDVWKLWPLLIIYIGVQFLKRDNRFSYVNWQKEDQKDTDPIFSKFSIGTYEYTRPNWRVEPTKLSSLFGDFYLDLSKAFIPEQEIPFSIRSLAGDVTILIPEHIPFRIQAMVRAGEIEVVGQRAEGIHRVLSYQSEDYEFAVRKIDFTVKLEAGSIRIDQV</sequence>
<evidence type="ECO:0000313" key="5">
    <source>
        <dbReference type="Proteomes" id="UP000036780"/>
    </source>
</evidence>
<evidence type="ECO:0000259" key="3">
    <source>
        <dbReference type="Pfam" id="PF22570"/>
    </source>
</evidence>
<evidence type="ECO:0000313" key="4">
    <source>
        <dbReference type="EMBL" id="KNE21977.1"/>
    </source>
</evidence>
<keyword evidence="5" id="KW-1185">Reference proteome</keyword>
<feature type="transmembrane region" description="Helical" evidence="1">
    <location>
        <begin position="84"/>
        <end position="104"/>
    </location>
</feature>
<dbReference type="Pfam" id="PF22570">
    <property type="entry name" value="LiaF-TM"/>
    <property type="match status" value="1"/>
</dbReference>
<organism evidence="4 5">
    <name type="scientific">Virgibacillus pantothenticus</name>
    <dbReference type="NCBI Taxonomy" id="1473"/>
    <lineage>
        <taxon>Bacteria</taxon>
        <taxon>Bacillati</taxon>
        <taxon>Bacillota</taxon>
        <taxon>Bacilli</taxon>
        <taxon>Bacillales</taxon>
        <taxon>Bacillaceae</taxon>
        <taxon>Virgibacillus</taxon>
    </lineage>
</organism>
<feature type="transmembrane region" description="Helical" evidence="1">
    <location>
        <begin position="35"/>
        <end position="53"/>
    </location>
</feature>
<evidence type="ECO:0000259" key="2">
    <source>
        <dbReference type="Pfam" id="PF09922"/>
    </source>
</evidence>
<evidence type="ECO:0000256" key="1">
    <source>
        <dbReference type="SAM" id="Phobius"/>
    </source>
</evidence>
<dbReference type="PATRIC" id="fig|1473.5.peg.3760"/>
<dbReference type="Proteomes" id="UP000036780">
    <property type="component" value="Unassembled WGS sequence"/>
</dbReference>
<gene>
    <name evidence="4" type="ORF">AFK71_04020</name>
</gene>
<dbReference type="InterPro" id="IPR054331">
    <property type="entry name" value="LiaF_TM"/>
</dbReference>
<evidence type="ECO:0008006" key="6">
    <source>
        <dbReference type="Google" id="ProtNLM"/>
    </source>
</evidence>
<reference evidence="5" key="1">
    <citation type="submission" date="2015-07" db="EMBL/GenBank/DDBJ databases">
        <title>Fjat-10053 dsm26.</title>
        <authorList>
            <person name="Liu B."/>
            <person name="Wang J."/>
            <person name="Zhu Y."/>
            <person name="Liu G."/>
            <person name="Chen Q."/>
            <person name="Chen Z."/>
            <person name="Lan J."/>
            <person name="Che J."/>
            <person name="Ge C."/>
            <person name="Shi H."/>
            <person name="Pan Z."/>
            <person name="Liu X."/>
        </authorList>
    </citation>
    <scope>NUCLEOTIDE SEQUENCE [LARGE SCALE GENOMIC DNA]</scope>
    <source>
        <strain evidence="5">DSM 26</strain>
    </source>
</reference>
<accession>A0A0L0QTX9</accession>
<feature type="domain" description="Cell wall-active antibiotics response LiaF-like C-terminal" evidence="2">
    <location>
        <begin position="135"/>
        <end position="246"/>
    </location>
</feature>